<keyword evidence="11 17" id="KW-0863">Zinc-finger</keyword>
<comment type="subunit">
    <text evidence="16">Component of the ribosome quality control complex (RQC), composed of at least the E3 ubiquitin ligase ltn1 and nemf. The complex probably also contains tcf25 as well as vcp/p97 and its ubiquitin-binding cofactors. RQC forms a stable complex with 60S ribosomal subunits.</text>
</comment>
<dbReference type="PANTHER" id="PTHR12389:SF0">
    <property type="entry name" value="E3 UBIQUITIN-PROTEIN LIGASE LISTERIN"/>
    <property type="match status" value="1"/>
</dbReference>
<comment type="function">
    <text evidence="15">E3 ubiquitin-protein ligase. Component of the ribosome quality control complex (RQC), a ribosome-associated complex that mediates ubiquitination and extraction of incompletely synthesized nascent chains for proteasomal degradation. Ubiquitination leads to vcp/p97 recruitment for extraction and degradation of the incomplete translation product.</text>
</comment>
<protein>
    <recommendedName>
        <fullName evidence="6 18">E3 ubiquitin-protein ligase listerin</fullName>
        <ecNumber evidence="5 18">2.3.2.27</ecNumber>
    </recommendedName>
    <alternativeName>
        <fullName evidence="14 18">RING-type E3 ubiquitin transferase listerin</fullName>
    </alternativeName>
</protein>
<dbReference type="PROSITE" id="PS50089">
    <property type="entry name" value="ZF_RING_2"/>
    <property type="match status" value="1"/>
</dbReference>
<dbReference type="PANTHER" id="PTHR12389">
    <property type="entry name" value="ZINC FINGER PROTEIN 294"/>
    <property type="match status" value="1"/>
</dbReference>
<evidence type="ECO:0000256" key="16">
    <source>
        <dbReference type="ARBA" id="ARBA00065062"/>
    </source>
</evidence>
<dbReference type="OrthoDB" id="6108at2759"/>
<keyword evidence="7" id="KW-0963">Cytoplasm</keyword>
<evidence type="ECO:0000256" key="13">
    <source>
        <dbReference type="ARBA" id="ARBA00022833"/>
    </source>
</evidence>
<dbReference type="Proteomes" id="UP000230233">
    <property type="component" value="Chromosome I"/>
</dbReference>
<accession>A0A2G5VDW0</accession>
<evidence type="ECO:0000313" key="20">
    <source>
        <dbReference type="EMBL" id="PIC49975.1"/>
    </source>
</evidence>
<keyword evidence="13 18" id="KW-0862">Zinc</keyword>
<dbReference type="AlphaFoldDB" id="A0A2G5VDW0"/>
<evidence type="ECO:0000256" key="15">
    <source>
        <dbReference type="ARBA" id="ARBA00053497"/>
    </source>
</evidence>
<evidence type="ECO:0000256" key="14">
    <source>
        <dbReference type="ARBA" id="ARBA00032366"/>
    </source>
</evidence>
<keyword evidence="21" id="KW-1185">Reference proteome</keyword>
<dbReference type="FunFam" id="3.30.40.10:FF:000038">
    <property type="entry name" value="E3 ubiquitin-protein ligase listerin"/>
    <property type="match status" value="1"/>
</dbReference>
<dbReference type="GO" id="GO:0005829">
    <property type="term" value="C:cytosol"/>
    <property type="evidence" value="ECO:0007669"/>
    <property type="project" value="UniProtKB-SubCell"/>
</dbReference>
<name>A0A2G5VDW0_9PELO</name>
<comment type="subcellular location">
    <subcellularLocation>
        <location evidence="2">Cytoplasm</location>
        <location evidence="2">Cytosol</location>
    </subcellularLocation>
</comment>
<evidence type="ECO:0000259" key="19">
    <source>
        <dbReference type="PROSITE" id="PS50089"/>
    </source>
</evidence>
<evidence type="ECO:0000313" key="21">
    <source>
        <dbReference type="Proteomes" id="UP000230233"/>
    </source>
</evidence>
<evidence type="ECO:0000256" key="8">
    <source>
        <dbReference type="ARBA" id="ARBA00022679"/>
    </source>
</evidence>
<dbReference type="GO" id="GO:0072344">
    <property type="term" value="P:rescue of stalled ribosome"/>
    <property type="evidence" value="ECO:0007669"/>
    <property type="project" value="UniProtKB-UniRule"/>
</dbReference>
<dbReference type="SUPFAM" id="SSF57850">
    <property type="entry name" value="RING/U-box"/>
    <property type="match status" value="1"/>
</dbReference>
<evidence type="ECO:0000256" key="11">
    <source>
        <dbReference type="ARBA" id="ARBA00022771"/>
    </source>
</evidence>
<organism evidence="20 21">
    <name type="scientific">Caenorhabditis nigoni</name>
    <dbReference type="NCBI Taxonomy" id="1611254"/>
    <lineage>
        <taxon>Eukaryota</taxon>
        <taxon>Metazoa</taxon>
        <taxon>Ecdysozoa</taxon>
        <taxon>Nematoda</taxon>
        <taxon>Chromadorea</taxon>
        <taxon>Rhabditida</taxon>
        <taxon>Rhabditina</taxon>
        <taxon>Rhabditomorpha</taxon>
        <taxon>Rhabditoidea</taxon>
        <taxon>Rhabditidae</taxon>
        <taxon>Peloderinae</taxon>
        <taxon>Caenorhabditis</taxon>
    </lineage>
</organism>
<evidence type="ECO:0000256" key="12">
    <source>
        <dbReference type="ARBA" id="ARBA00022786"/>
    </source>
</evidence>
<evidence type="ECO:0000256" key="18">
    <source>
        <dbReference type="RuleBase" id="RU367090"/>
    </source>
</evidence>
<dbReference type="InterPro" id="IPR013083">
    <property type="entry name" value="Znf_RING/FYVE/PHD"/>
</dbReference>
<dbReference type="GO" id="GO:1990112">
    <property type="term" value="C:RQC complex"/>
    <property type="evidence" value="ECO:0007669"/>
    <property type="project" value="UniProtKB-UniRule"/>
</dbReference>
<proteinExistence type="inferred from homology"/>
<dbReference type="GO" id="GO:0043023">
    <property type="term" value="F:ribosomal large subunit binding"/>
    <property type="evidence" value="ECO:0007669"/>
    <property type="project" value="TreeGrafter"/>
</dbReference>
<keyword evidence="8 18" id="KW-0808">Transferase</keyword>
<evidence type="ECO:0000256" key="6">
    <source>
        <dbReference type="ARBA" id="ARBA00017157"/>
    </source>
</evidence>
<dbReference type="GO" id="GO:0016567">
    <property type="term" value="P:protein ubiquitination"/>
    <property type="evidence" value="ECO:0007669"/>
    <property type="project" value="UniProtKB-UniPathway"/>
</dbReference>
<evidence type="ECO:0000256" key="4">
    <source>
        <dbReference type="ARBA" id="ARBA00007997"/>
    </source>
</evidence>
<dbReference type="InterPro" id="IPR039804">
    <property type="entry name" value="RING-CH-C4HC3_LTN1"/>
</dbReference>
<dbReference type="EC" id="2.3.2.27" evidence="5 18"/>
<keyword evidence="12 18" id="KW-0833">Ubl conjugation pathway</keyword>
<keyword evidence="9 18" id="KW-0479">Metal-binding</keyword>
<dbReference type="InterPro" id="IPR001841">
    <property type="entry name" value="Znf_RING"/>
</dbReference>
<sequence length="331" mass="38131">MFKTENPQVLDDDQEETEIMVANRSKLNLPVMISKSYPSDHNHKHVGPLLLDLAILPLETTTEFVLNQEQRVVYCDAIDSFFKNALNALMLDQPFDFSQVPIVSKIPKSQEREYYLKSDLTASPLFFEKFASRLLFKSITLLPAAVRLFHKNIPNNFKPIFQEVVTKHASKLLIENELNKVQNAEFGERLKVRTVPVTGQIISEYTVEDTKMKLTIELPRDYPLSVPAMNLDKAIVKGDRAKKWLLQLNAYLFHQNGAILEGIEMWKRNVDKGIEGAEDCTICMMTVHQQTNQLPKVKCKQCKNRFHSNCLYKWFESSNQSTCPLCRNNFT</sequence>
<evidence type="ECO:0000256" key="2">
    <source>
        <dbReference type="ARBA" id="ARBA00004514"/>
    </source>
</evidence>
<dbReference type="InterPro" id="IPR054478">
    <property type="entry name" value="LTN1_UBC"/>
</dbReference>
<keyword evidence="10" id="KW-0677">Repeat</keyword>
<evidence type="ECO:0000256" key="10">
    <source>
        <dbReference type="ARBA" id="ARBA00022737"/>
    </source>
</evidence>
<dbReference type="CDD" id="cd16491">
    <property type="entry name" value="RING-CH-C4HC3_LTN1"/>
    <property type="match status" value="1"/>
</dbReference>
<dbReference type="SMART" id="SM00184">
    <property type="entry name" value="RING"/>
    <property type="match status" value="1"/>
</dbReference>
<dbReference type="InterPro" id="IPR039795">
    <property type="entry name" value="LTN1/Rkr1"/>
</dbReference>
<comment type="pathway">
    <text evidence="3 18">Protein modification; protein ubiquitination.</text>
</comment>
<dbReference type="GO" id="GO:0061630">
    <property type="term" value="F:ubiquitin protein ligase activity"/>
    <property type="evidence" value="ECO:0007669"/>
    <property type="project" value="UniProtKB-UniRule"/>
</dbReference>
<dbReference type="Gene3D" id="3.30.40.10">
    <property type="entry name" value="Zinc/RING finger domain, C3HC4 (zinc finger)"/>
    <property type="match status" value="1"/>
</dbReference>
<gene>
    <name evidence="20" type="primary">Cni-Y54E10A.11</name>
    <name evidence="20" type="synonym">Cnig_chr_I.g1059</name>
    <name evidence="20" type="ORF">B9Z55_001059</name>
</gene>
<comment type="catalytic activity">
    <reaction evidence="1 18">
        <text>S-ubiquitinyl-[E2 ubiquitin-conjugating enzyme]-L-cysteine + [acceptor protein]-L-lysine = [E2 ubiquitin-conjugating enzyme]-L-cysteine + N(6)-ubiquitinyl-[acceptor protein]-L-lysine.</text>
        <dbReference type="EC" id="2.3.2.27"/>
    </reaction>
</comment>
<dbReference type="GO" id="GO:0008270">
    <property type="term" value="F:zinc ion binding"/>
    <property type="evidence" value="ECO:0007669"/>
    <property type="project" value="UniProtKB-KW"/>
</dbReference>
<evidence type="ECO:0000256" key="3">
    <source>
        <dbReference type="ARBA" id="ARBA00004906"/>
    </source>
</evidence>
<evidence type="ECO:0000256" key="7">
    <source>
        <dbReference type="ARBA" id="ARBA00022490"/>
    </source>
</evidence>
<dbReference type="SMART" id="SM01197">
    <property type="entry name" value="FANCL_C"/>
    <property type="match status" value="1"/>
</dbReference>
<evidence type="ECO:0000256" key="9">
    <source>
        <dbReference type="ARBA" id="ARBA00022723"/>
    </source>
</evidence>
<comment type="similarity">
    <text evidence="4 18">Belongs to the LTN1 family.</text>
</comment>
<dbReference type="GO" id="GO:1990116">
    <property type="term" value="P:ribosome-associated ubiquitin-dependent protein catabolic process"/>
    <property type="evidence" value="ECO:0007669"/>
    <property type="project" value="UniProtKB-UniRule"/>
</dbReference>
<reference evidence="21" key="1">
    <citation type="submission" date="2017-10" db="EMBL/GenBank/DDBJ databases">
        <title>Rapid genome shrinkage in a self-fertile nematode reveals novel sperm competition proteins.</title>
        <authorList>
            <person name="Yin D."/>
            <person name="Schwarz E.M."/>
            <person name="Thomas C.G."/>
            <person name="Felde R.L."/>
            <person name="Korf I.F."/>
            <person name="Cutter A.D."/>
            <person name="Schartner C.M."/>
            <person name="Ralston E.J."/>
            <person name="Meyer B.J."/>
            <person name="Haag E.S."/>
        </authorList>
    </citation>
    <scope>NUCLEOTIDE SEQUENCE [LARGE SCALE GENOMIC DNA]</scope>
    <source>
        <strain evidence="21">JU1422</strain>
    </source>
</reference>
<dbReference type="EMBL" id="PDUG01000001">
    <property type="protein sequence ID" value="PIC49975.1"/>
    <property type="molecule type" value="Genomic_DNA"/>
</dbReference>
<feature type="domain" description="RING-type" evidence="19">
    <location>
        <begin position="280"/>
        <end position="327"/>
    </location>
</feature>
<dbReference type="UniPathway" id="UPA00143"/>
<evidence type="ECO:0000256" key="1">
    <source>
        <dbReference type="ARBA" id="ARBA00000900"/>
    </source>
</evidence>
<dbReference type="Pfam" id="PF13639">
    <property type="entry name" value="zf-RING_2"/>
    <property type="match status" value="1"/>
</dbReference>
<dbReference type="Pfam" id="PF23009">
    <property type="entry name" value="UBC_like"/>
    <property type="match status" value="1"/>
</dbReference>
<comment type="caution">
    <text evidence="20">The sequence shown here is derived from an EMBL/GenBank/DDBJ whole genome shotgun (WGS) entry which is preliminary data.</text>
</comment>
<evidence type="ECO:0000256" key="5">
    <source>
        <dbReference type="ARBA" id="ARBA00012483"/>
    </source>
</evidence>
<evidence type="ECO:0000256" key="17">
    <source>
        <dbReference type="PROSITE-ProRule" id="PRU00175"/>
    </source>
</evidence>